<keyword evidence="3" id="KW-0804">Transcription</keyword>
<name>A0AA41Q494_9ACTN</name>
<dbReference type="Gene3D" id="1.10.10.60">
    <property type="entry name" value="Homeodomain-like"/>
    <property type="match status" value="1"/>
</dbReference>
<organism evidence="5 6">
    <name type="scientific">Yinghuangia soli</name>
    <dbReference type="NCBI Taxonomy" id="2908204"/>
    <lineage>
        <taxon>Bacteria</taxon>
        <taxon>Bacillati</taxon>
        <taxon>Actinomycetota</taxon>
        <taxon>Actinomycetes</taxon>
        <taxon>Kitasatosporales</taxon>
        <taxon>Streptomycetaceae</taxon>
        <taxon>Yinghuangia</taxon>
    </lineage>
</organism>
<dbReference type="PANTHER" id="PTHR46796">
    <property type="entry name" value="HTH-TYPE TRANSCRIPTIONAL ACTIVATOR RHAS-RELATED"/>
    <property type="match status" value="1"/>
</dbReference>
<dbReference type="PANTHER" id="PTHR46796:SF6">
    <property type="entry name" value="ARAC SUBFAMILY"/>
    <property type="match status" value="1"/>
</dbReference>
<dbReference type="Pfam" id="PF12833">
    <property type="entry name" value="HTH_18"/>
    <property type="match status" value="1"/>
</dbReference>
<keyword evidence="2" id="KW-0238">DNA-binding</keyword>
<dbReference type="SUPFAM" id="SSF46689">
    <property type="entry name" value="Homeodomain-like"/>
    <property type="match status" value="1"/>
</dbReference>
<dbReference type="AlphaFoldDB" id="A0AA41Q494"/>
<feature type="domain" description="HTH araC/xylS-type" evidence="4">
    <location>
        <begin position="21"/>
        <end position="122"/>
    </location>
</feature>
<proteinExistence type="predicted"/>
<protein>
    <submittedName>
        <fullName evidence="5">Helix-turn-helix transcriptional regulator</fullName>
    </submittedName>
</protein>
<gene>
    <name evidence="5" type="ORF">LZ495_28030</name>
</gene>
<dbReference type="InterPro" id="IPR018062">
    <property type="entry name" value="HTH_AraC-typ_CS"/>
</dbReference>
<dbReference type="PROSITE" id="PS01124">
    <property type="entry name" value="HTH_ARAC_FAMILY_2"/>
    <property type="match status" value="1"/>
</dbReference>
<dbReference type="GO" id="GO:0003700">
    <property type="term" value="F:DNA-binding transcription factor activity"/>
    <property type="evidence" value="ECO:0007669"/>
    <property type="project" value="InterPro"/>
</dbReference>
<dbReference type="PRINTS" id="PR00032">
    <property type="entry name" value="HTHARAC"/>
</dbReference>
<dbReference type="SMART" id="SM00342">
    <property type="entry name" value="HTH_ARAC"/>
    <property type="match status" value="1"/>
</dbReference>
<accession>A0AA41Q494</accession>
<dbReference type="GO" id="GO:0043565">
    <property type="term" value="F:sequence-specific DNA binding"/>
    <property type="evidence" value="ECO:0007669"/>
    <property type="project" value="InterPro"/>
</dbReference>
<keyword evidence="6" id="KW-1185">Reference proteome</keyword>
<dbReference type="InterPro" id="IPR020449">
    <property type="entry name" value="Tscrpt_reg_AraC-type_HTH"/>
</dbReference>
<sequence length="128" mass="14084">MVASLAERPVRRSVAEETLLVRVLAYVRTHLGDPGLTPARVAAVHNVSLRSLYRACEAGGVGLEQWIIRRRLEAARRDLVDPGHAHRTIDAIARSWGFTSPSHFARRFRDAYGVTPRACRAVAGADTS</sequence>
<dbReference type="PROSITE" id="PS00041">
    <property type="entry name" value="HTH_ARAC_FAMILY_1"/>
    <property type="match status" value="1"/>
</dbReference>
<dbReference type="InterPro" id="IPR009057">
    <property type="entry name" value="Homeodomain-like_sf"/>
</dbReference>
<dbReference type="EMBL" id="JAKFHA010000020">
    <property type="protein sequence ID" value="MCF2531041.1"/>
    <property type="molecule type" value="Genomic_DNA"/>
</dbReference>
<dbReference type="InterPro" id="IPR018060">
    <property type="entry name" value="HTH_AraC"/>
</dbReference>
<evidence type="ECO:0000313" key="6">
    <source>
        <dbReference type="Proteomes" id="UP001165378"/>
    </source>
</evidence>
<reference evidence="5" key="1">
    <citation type="submission" date="2022-01" db="EMBL/GenBank/DDBJ databases">
        <title>Genome-Based Taxonomic Classification of the Phylum Actinobacteria.</title>
        <authorList>
            <person name="Gao Y."/>
        </authorList>
    </citation>
    <scope>NUCLEOTIDE SEQUENCE</scope>
    <source>
        <strain evidence="5">KLBMP 8922</strain>
    </source>
</reference>
<keyword evidence="1" id="KW-0805">Transcription regulation</keyword>
<evidence type="ECO:0000256" key="2">
    <source>
        <dbReference type="ARBA" id="ARBA00023125"/>
    </source>
</evidence>
<comment type="caution">
    <text evidence="5">The sequence shown here is derived from an EMBL/GenBank/DDBJ whole genome shotgun (WGS) entry which is preliminary data.</text>
</comment>
<dbReference type="InterPro" id="IPR050204">
    <property type="entry name" value="AraC_XylS_family_regulators"/>
</dbReference>
<evidence type="ECO:0000313" key="5">
    <source>
        <dbReference type="EMBL" id="MCF2531041.1"/>
    </source>
</evidence>
<evidence type="ECO:0000256" key="1">
    <source>
        <dbReference type="ARBA" id="ARBA00023015"/>
    </source>
</evidence>
<dbReference type="Proteomes" id="UP001165378">
    <property type="component" value="Unassembled WGS sequence"/>
</dbReference>
<evidence type="ECO:0000259" key="4">
    <source>
        <dbReference type="PROSITE" id="PS01124"/>
    </source>
</evidence>
<evidence type="ECO:0000256" key="3">
    <source>
        <dbReference type="ARBA" id="ARBA00023163"/>
    </source>
</evidence>